<dbReference type="SUPFAM" id="SSF49562">
    <property type="entry name" value="C2 domain (Calcium/lipid-binding domain, CaLB)"/>
    <property type="match status" value="3"/>
</dbReference>
<feature type="region of interest" description="Disordered" evidence="1">
    <location>
        <begin position="1"/>
        <end position="166"/>
    </location>
</feature>
<feature type="compositionally biased region" description="Low complexity" evidence="1">
    <location>
        <begin position="1601"/>
        <end position="1611"/>
    </location>
</feature>
<feature type="domain" description="C2" evidence="2">
    <location>
        <begin position="811"/>
        <end position="932"/>
    </location>
</feature>
<dbReference type="PANTHER" id="PTHR39670">
    <property type="entry name" value="C2 DOMAIN-CONTAINING PROTEIN-RELATED"/>
    <property type="match status" value="1"/>
</dbReference>
<feature type="compositionally biased region" description="Polar residues" evidence="1">
    <location>
        <begin position="132"/>
        <end position="163"/>
    </location>
</feature>
<name>A0A0N1I7I2_LEPSE</name>
<evidence type="ECO:0000259" key="2">
    <source>
        <dbReference type="PROSITE" id="PS50004"/>
    </source>
</evidence>
<dbReference type="SMART" id="SM00239">
    <property type="entry name" value="C2"/>
    <property type="match status" value="3"/>
</dbReference>
<gene>
    <name evidence="3" type="ORF">ABL78_2457</name>
</gene>
<feature type="compositionally biased region" description="Basic residues" evidence="1">
    <location>
        <begin position="31"/>
        <end position="40"/>
    </location>
</feature>
<feature type="domain" description="C2" evidence="2">
    <location>
        <begin position="242"/>
        <end position="366"/>
    </location>
</feature>
<evidence type="ECO:0000256" key="1">
    <source>
        <dbReference type="SAM" id="MobiDB-lite"/>
    </source>
</evidence>
<dbReference type="Gene3D" id="2.60.40.150">
    <property type="entry name" value="C2 domain"/>
    <property type="match status" value="1"/>
</dbReference>
<feature type="region of interest" description="Disordered" evidence="1">
    <location>
        <begin position="938"/>
        <end position="984"/>
    </location>
</feature>
<evidence type="ECO:0000313" key="3">
    <source>
        <dbReference type="EMBL" id="KPI88444.1"/>
    </source>
</evidence>
<dbReference type="VEuPathDB" id="TriTrypDB:Lsey_0050_0150"/>
<sequence>MPSHDHRYASTPSHQRAVAERGAAHSALRATTHRSRHTTRRMGEQDGKPFVEVVETVEEVTRSQPPPPSSSPLHRYTAPRSRTLHKQERGDDGANDYPRLAYYGSNRASRPSLGSPEAAGEHNSARHMSALSRGQTPRNSQPASLSSRRRNNVVNGAQGSRRTTGLVESPVDITAFEDYATPTRHRRSDGLYVYRNGNGGSPTTSPQRRHHRNGAAATVSRSAHDPRASALPLGGASYGRNTNNAVAVVGTAASSKTAPFHFRVRIHECRNLFDDMRVAHRAAPTVYFALHTAEERGHTDVTEGGRVYDPVFNDEFIFTSTTPERDALVCTLVAVPTSSQRREKKVAECVLSLHKVLWQVERIVWVPLVRHPGTKQAYEQGEVRVSIFSEDCGYDEMAPEEEKAACSKAIHSVLLRYAPEELHRLDWLTNAYVDKGPEGWKQLEASYRARTVEPVPVEMTLLQVEGLMDDAGRPVGACDVHVIVDDGRTEQQSKVAAYRHRATFNEGFHLTLVNPEVDTMNVAVFSNDRKFGEAVVGLTNVKAGVPKEVSLMLVRAAETGDASNGGQIVLKLLTTKYSSPYLMTAAQEARLRNRVRNFLWCYLRDDLHRLDAIVGSIDNEEVYMREWASTIGPERTPKRLLVNVRGATAIGAGNNGMAPRCYARVCVGPETQRTELVVSRDGSVAFKTPLCVHVYDPASEAAELMLISDSDDGEKEISRVTFGLGNLPQGRRVLRTLHLVADALKRTAHLQGEVTVELIAEDFGKSGAEADVVMTKLYSASSSHVQRLEGITQLSSPEKLHRVPFMLDTAPPDEVERVVEDVAKRHATTVAVAPMTVKILGVRAFKPATDFYVKVYLNKEVILRTNDVKGGSEVTLSVVDNNERTLRLSNAAESLMTFEVSRHRALLKAAVLGEAEVALSTLIRGEKNVLWLPFFRSSDDSSSSAKRSSYSSDKPEKSIKVKGNRMPNSVSRSPRHAQYYGGGEPQGDAASVALRGGASPVGFLGVELQSMAFPNTTVTEYVIKDQSGTKSVPAQAVVTTDVTSLVAKMRPSDLSKVQPMIAQCSSLKDAHAELRARLSPVRIAGTVYIQVQSVELTSPEGQLQESQGGISVEASFGSDRGVSHKRVDFSSSAARSHPRYSQVRLDIPESVASRRSGRGREAGREDAGVPALELRLIGGRPPGTTAVVCGGGPSGAAAAAGSGLMLAYDAVDNISNTTSGSYYYVGGENNINSYLKSPKRHRHSLSIKQPDAERVGRPSKMLISQQQQHEQLQRYSGSLSPARNGVAAEESAGVSVPRRRLRANSAFNGSSFYHHSQQPRSHHHDVTETGPGKRYLGGVNDIRSYAGPPARSNSQHQNNGRYNDRTPLSVNNKNSSRTASPSPAAGLTTEVGLAAPYCGEIGLVRLSLRALLTTPLYKLGDTVRVPIIAPHMPVSSSHRARRSPRADQCCVVGNVTLRIALPAFEHIAESLRLGSRHMMSNVAPKFVHYYERRIGAYLRTNNAADLVSFHYKLYEHHVATRSWPMSLHDWMQTLIKRYGPETTDFGPEPPLPFDPVEWERARQRDKELCQRQEAAYTSLSRSDGQGSMENGGNSIQANPAPVRSSSPPSRSVPRRSKESSNAAAQPTYSF</sequence>
<feature type="compositionally biased region" description="Low complexity" evidence="1">
    <location>
        <begin position="940"/>
        <end position="952"/>
    </location>
</feature>
<proteinExistence type="predicted"/>
<feature type="compositionally biased region" description="Polar residues" evidence="1">
    <location>
        <begin position="1351"/>
        <end position="1381"/>
    </location>
</feature>
<feature type="compositionally biased region" description="Polar residues" evidence="1">
    <location>
        <begin position="1619"/>
        <end position="1630"/>
    </location>
</feature>
<protein>
    <recommendedName>
        <fullName evidence="2">C2 domain-containing protein</fullName>
    </recommendedName>
</protein>
<feature type="region of interest" description="Disordered" evidence="1">
    <location>
        <begin position="1148"/>
        <end position="1167"/>
    </location>
</feature>
<organism evidence="3 4">
    <name type="scientific">Leptomonas seymouri</name>
    <dbReference type="NCBI Taxonomy" id="5684"/>
    <lineage>
        <taxon>Eukaryota</taxon>
        <taxon>Discoba</taxon>
        <taxon>Euglenozoa</taxon>
        <taxon>Kinetoplastea</taxon>
        <taxon>Metakinetoplastina</taxon>
        <taxon>Trypanosomatida</taxon>
        <taxon>Trypanosomatidae</taxon>
        <taxon>Leishmaniinae</taxon>
        <taxon>Leptomonas</taxon>
    </lineage>
</organism>
<feature type="compositionally biased region" description="Polar residues" evidence="1">
    <location>
        <begin position="1575"/>
        <end position="1597"/>
    </location>
</feature>
<reference evidence="3 4" key="1">
    <citation type="journal article" date="2015" name="PLoS Pathog.">
        <title>Leptomonas seymouri: Adaptations to the Dixenous Life Cycle Analyzed by Genome Sequencing, Transcriptome Profiling and Co-infection with Leishmania donovani.</title>
        <authorList>
            <person name="Kraeva N."/>
            <person name="Butenko A."/>
            <person name="Hlavacova J."/>
            <person name="Kostygov A."/>
            <person name="Myskova J."/>
            <person name="Grybchuk D."/>
            <person name="Lestinova T."/>
            <person name="Votypka J."/>
            <person name="Volf P."/>
            <person name="Opperdoes F."/>
            <person name="Flegontov P."/>
            <person name="Lukes J."/>
            <person name="Yurchenko V."/>
        </authorList>
    </citation>
    <scope>NUCLEOTIDE SEQUENCE [LARGE SCALE GENOMIC DNA]</scope>
    <source>
        <strain evidence="3 4">ATCC 30220</strain>
    </source>
</reference>
<feature type="region of interest" description="Disordered" evidence="1">
    <location>
        <begin position="1562"/>
        <end position="1630"/>
    </location>
</feature>
<dbReference type="OrthoDB" id="262033at2759"/>
<feature type="compositionally biased region" description="Polar residues" evidence="1">
    <location>
        <begin position="1305"/>
        <end position="1319"/>
    </location>
</feature>
<feature type="compositionally biased region" description="Basic and acidic residues" evidence="1">
    <location>
        <begin position="1158"/>
        <end position="1167"/>
    </location>
</feature>
<dbReference type="EMBL" id="LJSK01000050">
    <property type="protein sequence ID" value="KPI88444.1"/>
    <property type="molecule type" value="Genomic_DNA"/>
</dbReference>
<dbReference type="Pfam" id="PF00168">
    <property type="entry name" value="C2"/>
    <property type="match status" value="3"/>
</dbReference>
<feature type="region of interest" description="Disordered" evidence="1">
    <location>
        <begin position="187"/>
        <end position="226"/>
    </location>
</feature>
<evidence type="ECO:0000313" key="4">
    <source>
        <dbReference type="Proteomes" id="UP000038009"/>
    </source>
</evidence>
<feature type="region of interest" description="Disordered" evidence="1">
    <location>
        <begin position="1266"/>
        <end position="1386"/>
    </location>
</feature>
<dbReference type="OMA" id="HYYERRI"/>
<dbReference type="PROSITE" id="PS50004">
    <property type="entry name" value="C2"/>
    <property type="match status" value="2"/>
</dbReference>
<dbReference type="PANTHER" id="PTHR39670:SF4">
    <property type="entry name" value="C2 DOMAIN-CONTAINING PROTEIN"/>
    <property type="match status" value="1"/>
</dbReference>
<dbReference type="CDD" id="cd00030">
    <property type="entry name" value="C2"/>
    <property type="match status" value="1"/>
</dbReference>
<comment type="caution">
    <text evidence="3">The sequence shown here is derived from an EMBL/GenBank/DDBJ whole genome shotgun (WGS) entry which is preliminary data.</text>
</comment>
<keyword evidence="4" id="KW-1185">Reference proteome</keyword>
<dbReference type="Proteomes" id="UP000038009">
    <property type="component" value="Unassembled WGS sequence"/>
</dbReference>
<accession>A0A0N1I7I2</accession>
<dbReference type="InterPro" id="IPR035892">
    <property type="entry name" value="C2_domain_sf"/>
</dbReference>
<dbReference type="InterPro" id="IPR000008">
    <property type="entry name" value="C2_dom"/>
</dbReference>